<feature type="domain" description="Transcriptional regulator-like" evidence="1">
    <location>
        <begin position="7"/>
        <end position="66"/>
    </location>
</feature>
<organism evidence="2 3">
    <name type="scientific">Aquamicrobium segne</name>
    <dbReference type="NCBI Taxonomy" id="469547"/>
    <lineage>
        <taxon>Bacteria</taxon>
        <taxon>Pseudomonadati</taxon>
        <taxon>Pseudomonadota</taxon>
        <taxon>Alphaproteobacteria</taxon>
        <taxon>Hyphomicrobiales</taxon>
        <taxon>Phyllobacteriaceae</taxon>
        <taxon>Aquamicrobium</taxon>
    </lineage>
</organism>
<keyword evidence="3" id="KW-1185">Reference proteome</keyword>
<sequence>MKPDTSHWRSDSAYDFMDHASVDDLAWECLRRNRDYQTDFRDLHRKDRLENPLPEKMERRWGLRFRSPTLPLCD</sequence>
<accession>A0ABW0H2I6</accession>
<gene>
    <name evidence="2" type="ORF">ACFPLB_12815</name>
</gene>
<dbReference type="Pfam" id="PF20109">
    <property type="entry name" value="Trans_reg_dom"/>
    <property type="match status" value="1"/>
</dbReference>
<reference evidence="3" key="1">
    <citation type="journal article" date="2019" name="Int. J. Syst. Evol. Microbiol.">
        <title>The Global Catalogue of Microorganisms (GCM) 10K type strain sequencing project: providing services to taxonomists for standard genome sequencing and annotation.</title>
        <authorList>
            <consortium name="The Broad Institute Genomics Platform"/>
            <consortium name="The Broad Institute Genome Sequencing Center for Infectious Disease"/>
            <person name="Wu L."/>
            <person name="Ma J."/>
        </authorList>
    </citation>
    <scope>NUCLEOTIDE SEQUENCE [LARGE SCALE GENOMIC DNA]</scope>
    <source>
        <strain evidence="3">CGMCC 4.1415</strain>
    </source>
</reference>
<evidence type="ECO:0000259" key="1">
    <source>
        <dbReference type="Pfam" id="PF20109"/>
    </source>
</evidence>
<dbReference type="InterPro" id="IPR045465">
    <property type="entry name" value="Trans_reg_dom"/>
</dbReference>
<name>A0ABW0H2I6_9HYPH</name>
<protein>
    <submittedName>
        <fullName evidence="2">Transcriptional regulator domain-containing protein</fullName>
    </submittedName>
</protein>
<proteinExistence type="predicted"/>
<dbReference type="EMBL" id="JBHSLL010000045">
    <property type="protein sequence ID" value="MFC5386843.1"/>
    <property type="molecule type" value="Genomic_DNA"/>
</dbReference>
<evidence type="ECO:0000313" key="3">
    <source>
        <dbReference type="Proteomes" id="UP001596016"/>
    </source>
</evidence>
<evidence type="ECO:0000313" key="2">
    <source>
        <dbReference type="EMBL" id="MFC5386843.1"/>
    </source>
</evidence>
<dbReference type="RefSeq" id="WP_378230215.1">
    <property type="nucleotide sequence ID" value="NZ_JBHSLL010000045.1"/>
</dbReference>
<comment type="caution">
    <text evidence="2">The sequence shown here is derived from an EMBL/GenBank/DDBJ whole genome shotgun (WGS) entry which is preliminary data.</text>
</comment>
<dbReference type="Proteomes" id="UP001596016">
    <property type="component" value="Unassembled WGS sequence"/>
</dbReference>